<feature type="domain" description="DUF1980" evidence="3">
    <location>
        <begin position="180"/>
        <end position="264"/>
    </location>
</feature>
<organism evidence="4 5">
    <name type="scientific">Luteolibacter yonseiensis</name>
    <dbReference type="NCBI Taxonomy" id="1144680"/>
    <lineage>
        <taxon>Bacteria</taxon>
        <taxon>Pseudomonadati</taxon>
        <taxon>Verrucomicrobiota</taxon>
        <taxon>Verrucomicrobiia</taxon>
        <taxon>Verrucomicrobiales</taxon>
        <taxon>Verrucomicrobiaceae</taxon>
        <taxon>Luteolibacter</taxon>
    </lineage>
</organism>
<dbReference type="Pfam" id="PF21537">
    <property type="entry name" value="DUF1980_C"/>
    <property type="match status" value="1"/>
</dbReference>
<comment type="caution">
    <text evidence="4">The sequence shown here is derived from an EMBL/GenBank/DDBJ whole genome shotgun (WGS) entry which is preliminary data.</text>
</comment>
<evidence type="ECO:0000313" key="4">
    <source>
        <dbReference type="EMBL" id="MBK1816099.1"/>
    </source>
</evidence>
<dbReference type="RefSeq" id="WP_200351056.1">
    <property type="nucleotide sequence ID" value="NZ_BAABHZ010000006.1"/>
</dbReference>
<name>A0A934VC43_9BACT</name>
<keyword evidence="1" id="KW-0812">Transmembrane</keyword>
<sequence>MKPRTRRILFSLAVLAWSATLLYFYSSGRINKYLAPDFRLICFGGGLGLAVLGLFNLLTAGQTADCGHDHGDEEDPHDHEGGDMHPLTAVALMLIPLGLSVAWTKDEYSAAALARKGLYDAPSAVTSPFLSSSMPALTREDLEKSHRKTAEGFLQFSLMELFFSSGDRELQTLIDGLKVETEGRWIEEKNNNPDGTRKRLYRLFITCCAADSRAIPIVLEFGKAPPQFGENDWVKVAGTMRFPMEDGVIQPVLHVENVIAAEPPYEESFMRNK</sequence>
<reference evidence="4" key="1">
    <citation type="submission" date="2021-01" db="EMBL/GenBank/DDBJ databases">
        <title>Modified the classification status of verrucomicrobia.</title>
        <authorList>
            <person name="Feng X."/>
        </authorList>
    </citation>
    <scope>NUCLEOTIDE SEQUENCE</scope>
    <source>
        <strain evidence="4">JCM 18052</strain>
    </source>
</reference>
<keyword evidence="5" id="KW-1185">Reference proteome</keyword>
<keyword evidence="1" id="KW-0472">Membrane</keyword>
<dbReference type="Pfam" id="PF09323">
    <property type="entry name" value="DUF1980"/>
    <property type="match status" value="1"/>
</dbReference>
<feature type="transmembrane region" description="Helical" evidence="1">
    <location>
        <begin position="38"/>
        <end position="58"/>
    </location>
</feature>
<evidence type="ECO:0000256" key="1">
    <source>
        <dbReference type="SAM" id="Phobius"/>
    </source>
</evidence>
<dbReference type="Proteomes" id="UP000600139">
    <property type="component" value="Unassembled WGS sequence"/>
</dbReference>
<feature type="domain" description="DUF1980" evidence="2">
    <location>
        <begin position="13"/>
        <end position="101"/>
    </location>
</feature>
<dbReference type="EMBL" id="JAENIK010000011">
    <property type="protein sequence ID" value="MBK1816099.1"/>
    <property type="molecule type" value="Genomic_DNA"/>
</dbReference>
<protein>
    <submittedName>
        <fullName evidence="4">DUF1980 domain-containing protein</fullName>
    </submittedName>
</protein>
<evidence type="ECO:0000259" key="2">
    <source>
        <dbReference type="Pfam" id="PF09323"/>
    </source>
</evidence>
<accession>A0A934VC43</accession>
<dbReference type="InterPro" id="IPR048493">
    <property type="entry name" value="DUF1980_N"/>
</dbReference>
<feature type="transmembrane region" description="Helical" evidence="1">
    <location>
        <begin position="7"/>
        <end position="26"/>
    </location>
</feature>
<gene>
    <name evidence="4" type="ORF">JIN84_10790</name>
</gene>
<proteinExistence type="predicted"/>
<dbReference type="InterPro" id="IPR048447">
    <property type="entry name" value="DUF1980_C"/>
</dbReference>
<keyword evidence="1" id="KW-1133">Transmembrane helix</keyword>
<evidence type="ECO:0000259" key="3">
    <source>
        <dbReference type="Pfam" id="PF21537"/>
    </source>
</evidence>
<dbReference type="AlphaFoldDB" id="A0A934VC43"/>
<evidence type="ECO:0000313" key="5">
    <source>
        <dbReference type="Proteomes" id="UP000600139"/>
    </source>
</evidence>